<feature type="transmembrane region" description="Helical" evidence="1">
    <location>
        <begin position="910"/>
        <end position="931"/>
    </location>
</feature>
<feature type="transmembrane region" description="Helical" evidence="1">
    <location>
        <begin position="526"/>
        <end position="544"/>
    </location>
</feature>
<reference evidence="2" key="1">
    <citation type="submission" date="2023-01" db="EMBL/GenBank/DDBJ databases">
        <title>The genome sequence of Kordiimonadaceae bacterium 6D33.</title>
        <authorList>
            <person name="Liu Y."/>
        </authorList>
    </citation>
    <scope>NUCLEOTIDE SEQUENCE</scope>
    <source>
        <strain evidence="2">6D33</strain>
    </source>
</reference>
<feature type="transmembrane region" description="Helical" evidence="1">
    <location>
        <begin position="468"/>
        <end position="490"/>
    </location>
</feature>
<feature type="transmembrane region" description="Helical" evidence="1">
    <location>
        <begin position="338"/>
        <end position="358"/>
    </location>
</feature>
<dbReference type="Pfam" id="PF00873">
    <property type="entry name" value="ACR_tran"/>
    <property type="match status" value="1"/>
</dbReference>
<feature type="transmembrane region" description="Helical" evidence="1">
    <location>
        <begin position="990"/>
        <end position="1010"/>
    </location>
</feature>
<keyword evidence="3" id="KW-1185">Reference proteome</keyword>
<evidence type="ECO:0000313" key="2">
    <source>
        <dbReference type="EMBL" id="WCL53953.1"/>
    </source>
</evidence>
<keyword evidence="1" id="KW-1133">Transmembrane helix</keyword>
<dbReference type="Gene3D" id="3.30.2090.10">
    <property type="entry name" value="Multidrug efflux transporter AcrB TolC docking domain, DN and DC subdomains"/>
    <property type="match status" value="2"/>
</dbReference>
<dbReference type="GO" id="GO:0042910">
    <property type="term" value="F:xenobiotic transmembrane transporter activity"/>
    <property type="evidence" value="ECO:0007669"/>
    <property type="project" value="TreeGrafter"/>
</dbReference>
<dbReference type="Proteomes" id="UP001217500">
    <property type="component" value="Chromosome"/>
</dbReference>
<dbReference type="RefSeq" id="WP_289503673.1">
    <property type="nucleotide sequence ID" value="NZ_CP116805.1"/>
</dbReference>
<feature type="transmembrane region" description="Helical" evidence="1">
    <location>
        <begin position="365"/>
        <end position="385"/>
    </location>
</feature>
<keyword evidence="1" id="KW-0812">Transmembrane</keyword>
<sequence length="1032" mass="111743">MNLTEKSLKNPAILAVITAMVAALGVLMLTRLPVQLFPNIEQPQLGVQVFWRGASPAEIESEIIEPIEDVMQGMPGLDEMRTFSNNTFGFVSLTFTLEADMDRALIEVISRINRLPPLPADADRPQVLMNGGDPSGETLIYLFTQFSDESTLKPDEYTRFIDEYVVPELVSVEGVSNVSVEAGAGFGEQLQIEFDPERAAALGIDIRNIAARVGRTVDSSGGFMDVGRRRYMINFQGRYEPEELRALILDWRDGSPVRLGDIATVKTGPAPTNQVVYQNGRPAIGMRIIRESGANVLATIDKLTEKLDQMNAGPLKERGITIAKSFDPSVFINRAINLLSGNLFVGSMLAIGILWLFLRQIRATLVIAMTIPICLLATMIVLGLFGRSVNVISLAGLAFASGMVVDAAIVVLENIVRLREKGEKPTAASLLGAQQVWGALLASTATTVAIFVPILFLKDVEGQLFADLAITIAIGVGLSLIVAVTVLPVAAERWLKKMPPADERSARAERFSHRLMKLSSTPLRRGVVIVGLIGGSLGLSWVMLPNLNYLPPIKRDAVDAFILFPSGANQEMIEKEVVDVIVERLDPYMKGEKEPALRNYYIITFPNGQGGTLGVRAKDQNKVKELQEIVQNEILAGFPDIFAFAQQGNLFGGFGGDGAVELAIQSRNLDGLREATTQAMALISEHLPGAQTQPNPDPNVVTPELKVSPNDRRLAEVGMRRDDLAAIVRALGDGLWLGEHFDGDKRVDMILKADHELSPEDLMSIPLVTPLGGTVPLGELVNIERGVGPTFIQRIEGRRSVSFNISQPDGMALEDMVDILKTKVEPALRTYLPPDATITYGGSADALERAVTSLSMNFVLALGLLFMILAGLFRSPKDAVMVVITIPLATVGGVAALQLMNLVTFTPLDLLTMIGFIILLGLVVNNAILLVDRTRRGEAEGLSRVEAVEQAVALRLRPIFMSTSTTIMGMLPLVLFPGAGSAIYRGMATTIVGGMAVSAIFTLVLLPCLLKLEGLGNLKRLFRRSEAYGAAE</sequence>
<dbReference type="EMBL" id="CP116805">
    <property type="protein sequence ID" value="WCL53953.1"/>
    <property type="molecule type" value="Genomic_DNA"/>
</dbReference>
<dbReference type="AlphaFoldDB" id="A0AAF0BGX5"/>
<dbReference type="SUPFAM" id="SSF82866">
    <property type="entry name" value="Multidrug efflux transporter AcrB transmembrane domain"/>
    <property type="match status" value="2"/>
</dbReference>
<dbReference type="Gene3D" id="3.30.70.1320">
    <property type="entry name" value="Multidrug efflux transporter AcrB pore domain like"/>
    <property type="match status" value="1"/>
</dbReference>
<dbReference type="GO" id="GO:0005886">
    <property type="term" value="C:plasma membrane"/>
    <property type="evidence" value="ECO:0007669"/>
    <property type="project" value="TreeGrafter"/>
</dbReference>
<dbReference type="PANTHER" id="PTHR32063:SF0">
    <property type="entry name" value="SWARMING MOTILITY PROTEIN SWRC"/>
    <property type="match status" value="1"/>
</dbReference>
<organism evidence="2 3">
    <name type="scientific">Gimibacter soli</name>
    <dbReference type="NCBI Taxonomy" id="3024400"/>
    <lineage>
        <taxon>Bacteria</taxon>
        <taxon>Pseudomonadati</taxon>
        <taxon>Pseudomonadota</taxon>
        <taxon>Alphaproteobacteria</taxon>
        <taxon>Kordiimonadales</taxon>
        <taxon>Temperatibacteraceae</taxon>
        <taxon>Gimibacter</taxon>
    </lineage>
</organism>
<feature type="transmembrane region" description="Helical" evidence="1">
    <location>
        <begin position="12"/>
        <end position="34"/>
    </location>
</feature>
<dbReference type="InterPro" id="IPR027463">
    <property type="entry name" value="AcrB_DN_DC_subdom"/>
</dbReference>
<feature type="transmembrane region" description="Helical" evidence="1">
    <location>
        <begin position="391"/>
        <end position="416"/>
    </location>
</feature>
<evidence type="ECO:0000313" key="3">
    <source>
        <dbReference type="Proteomes" id="UP001217500"/>
    </source>
</evidence>
<keyword evidence="1" id="KW-0472">Membrane</keyword>
<protein>
    <submittedName>
        <fullName evidence="2">Efflux RND transporter permease subunit</fullName>
    </submittedName>
</protein>
<dbReference type="KEGG" id="gso:PH603_15555"/>
<dbReference type="Gene3D" id="1.20.1640.10">
    <property type="entry name" value="Multidrug efflux transporter AcrB transmembrane domain"/>
    <property type="match status" value="2"/>
</dbReference>
<dbReference type="Gene3D" id="3.30.70.1440">
    <property type="entry name" value="Multidrug efflux transporter AcrB pore domain"/>
    <property type="match status" value="1"/>
</dbReference>
<dbReference type="PANTHER" id="PTHR32063">
    <property type="match status" value="1"/>
</dbReference>
<dbReference type="Gene3D" id="3.30.70.1430">
    <property type="entry name" value="Multidrug efflux transporter AcrB pore domain"/>
    <property type="match status" value="2"/>
</dbReference>
<feature type="transmembrane region" description="Helical" evidence="1">
    <location>
        <begin position="880"/>
        <end position="904"/>
    </location>
</feature>
<gene>
    <name evidence="2" type="ORF">PH603_15555</name>
</gene>
<evidence type="ECO:0000256" key="1">
    <source>
        <dbReference type="SAM" id="Phobius"/>
    </source>
</evidence>
<dbReference type="SUPFAM" id="SSF82714">
    <property type="entry name" value="Multidrug efflux transporter AcrB TolC docking domain, DN and DC subdomains"/>
    <property type="match status" value="2"/>
</dbReference>
<dbReference type="InterPro" id="IPR001036">
    <property type="entry name" value="Acrflvin-R"/>
</dbReference>
<feature type="transmembrane region" description="Helical" evidence="1">
    <location>
        <begin position="436"/>
        <end position="456"/>
    </location>
</feature>
<feature type="transmembrane region" description="Helical" evidence="1">
    <location>
        <begin position="854"/>
        <end position="873"/>
    </location>
</feature>
<dbReference type="PRINTS" id="PR00702">
    <property type="entry name" value="ACRIFLAVINRP"/>
</dbReference>
<proteinExistence type="predicted"/>
<dbReference type="SUPFAM" id="SSF82693">
    <property type="entry name" value="Multidrug efflux transporter AcrB pore domain, PN1, PN2, PC1 and PC2 subdomains"/>
    <property type="match status" value="2"/>
</dbReference>
<name>A0AAF0BGX5_9PROT</name>
<accession>A0AAF0BGX5</accession>